<dbReference type="Gene3D" id="1.10.10.60">
    <property type="entry name" value="Homeodomain-like"/>
    <property type="match status" value="1"/>
</dbReference>
<dbReference type="InterPro" id="IPR001647">
    <property type="entry name" value="HTH_TetR"/>
</dbReference>
<keyword evidence="1" id="KW-0678">Repressor</keyword>
<dbReference type="InterPro" id="IPR050624">
    <property type="entry name" value="HTH-type_Tx_Regulator"/>
</dbReference>
<evidence type="ECO:0000313" key="6">
    <source>
        <dbReference type="Proteomes" id="UP001289615"/>
    </source>
</evidence>
<dbReference type="InterPro" id="IPR023772">
    <property type="entry name" value="DNA-bd_HTH_TetR-type_CS"/>
</dbReference>
<dbReference type="Proteomes" id="UP001289615">
    <property type="component" value="Unassembled WGS sequence"/>
</dbReference>
<dbReference type="RefSeq" id="WP_322610940.1">
    <property type="nucleotide sequence ID" value="NZ_JAXLNX010000005.1"/>
</dbReference>
<dbReference type="Pfam" id="PF00440">
    <property type="entry name" value="TetR_N"/>
    <property type="match status" value="1"/>
</dbReference>
<dbReference type="Gene3D" id="1.10.357.10">
    <property type="entry name" value="Tetracycline Repressor, domain 2"/>
    <property type="match status" value="1"/>
</dbReference>
<evidence type="ECO:0000259" key="4">
    <source>
        <dbReference type="PROSITE" id="PS50977"/>
    </source>
</evidence>
<comment type="caution">
    <text evidence="5">The sequence shown here is derived from an EMBL/GenBank/DDBJ whole genome shotgun (WGS) entry which is preliminary data.</text>
</comment>
<feature type="DNA-binding region" description="H-T-H motif" evidence="3">
    <location>
        <begin position="33"/>
        <end position="52"/>
    </location>
</feature>
<evidence type="ECO:0000256" key="2">
    <source>
        <dbReference type="ARBA" id="ARBA00023125"/>
    </source>
</evidence>
<keyword evidence="2 3" id="KW-0238">DNA-binding</keyword>
<name>A0ABU5NSB0_9BACI</name>
<protein>
    <submittedName>
        <fullName evidence="5">TetR/AcrR family transcriptional regulator</fullName>
    </submittedName>
</protein>
<proteinExistence type="predicted"/>
<accession>A0ABU5NSB0</accession>
<dbReference type="PROSITE" id="PS50977">
    <property type="entry name" value="HTH_TETR_2"/>
    <property type="match status" value="1"/>
</dbReference>
<dbReference type="PROSITE" id="PS01081">
    <property type="entry name" value="HTH_TETR_1"/>
    <property type="match status" value="1"/>
</dbReference>
<dbReference type="EMBL" id="JAXUIA010000019">
    <property type="protein sequence ID" value="MEA0978895.1"/>
    <property type="molecule type" value="Genomic_DNA"/>
</dbReference>
<evidence type="ECO:0000256" key="1">
    <source>
        <dbReference type="ARBA" id="ARBA00022491"/>
    </source>
</evidence>
<dbReference type="PANTHER" id="PTHR43479">
    <property type="entry name" value="ACREF/ENVCD OPERON REPRESSOR-RELATED"/>
    <property type="match status" value="1"/>
</dbReference>
<gene>
    <name evidence="5" type="ORF">U6C28_21600</name>
</gene>
<feature type="domain" description="HTH tetR-type" evidence="4">
    <location>
        <begin position="10"/>
        <end position="70"/>
    </location>
</feature>
<keyword evidence="6" id="KW-1185">Reference proteome</keyword>
<reference evidence="5 6" key="1">
    <citation type="submission" date="2023-12" db="EMBL/GenBank/DDBJ databases">
        <title>Genome comparison identifies genes involved in endophytic behavior of Lysinibacillus irui and provides insights into its role as a plant-growth promoting bacterium.</title>
        <authorList>
            <person name="Hilario S."/>
            <person name="Matos I."/>
            <person name="Goncalves M.F.M."/>
            <person name="Pardo C.A."/>
            <person name="Santos M.J."/>
        </authorList>
    </citation>
    <scope>NUCLEOTIDE SEQUENCE [LARGE SCALE GENOMIC DNA]</scope>
    <source>
        <strain evidence="5 6">B3</strain>
    </source>
</reference>
<dbReference type="SUPFAM" id="SSF46689">
    <property type="entry name" value="Homeodomain-like"/>
    <property type="match status" value="1"/>
</dbReference>
<dbReference type="PANTHER" id="PTHR43479:SF11">
    <property type="entry name" value="ACREF_ENVCD OPERON REPRESSOR-RELATED"/>
    <property type="match status" value="1"/>
</dbReference>
<dbReference type="InterPro" id="IPR009057">
    <property type="entry name" value="Homeodomain-like_sf"/>
</dbReference>
<organism evidence="5 6">
    <name type="scientific">Lysinibacillus irui</name>
    <dbReference type="NCBI Taxonomy" id="2998077"/>
    <lineage>
        <taxon>Bacteria</taxon>
        <taxon>Bacillati</taxon>
        <taxon>Bacillota</taxon>
        <taxon>Bacilli</taxon>
        <taxon>Bacillales</taxon>
        <taxon>Bacillaceae</taxon>
        <taxon>Lysinibacillus</taxon>
    </lineage>
</organism>
<evidence type="ECO:0000313" key="5">
    <source>
        <dbReference type="EMBL" id="MEA0978895.1"/>
    </source>
</evidence>
<sequence length="199" mass="23220">MPKFTENEKEQIRQDLFVKGREIFIKYGLAKTSIDEIIRECGIAKGTFYKFFSSKEELYFEILINEVEVRETVLNELFRENLSSRELLNSFFHFSFDSVDKNPFLQSAFQNDEHEKLTRKLPAQMSEFNQNNAKRGIHAVNALINQGMLPKEDPRVIVGIMQAVMSLRLHKKDIGDDIFPIVKDKIIEFVIEGLLKEKN</sequence>
<evidence type="ECO:0000256" key="3">
    <source>
        <dbReference type="PROSITE-ProRule" id="PRU00335"/>
    </source>
</evidence>